<proteinExistence type="predicted"/>
<organism evidence="1 2">
    <name type="scientific">Sphingomonas cavernae</name>
    <dbReference type="NCBI Taxonomy" id="2320861"/>
    <lineage>
        <taxon>Bacteria</taxon>
        <taxon>Pseudomonadati</taxon>
        <taxon>Pseudomonadota</taxon>
        <taxon>Alphaproteobacteria</taxon>
        <taxon>Sphingomonadales</taxon>
        <taxon>Sphingomonadaceae</taxon>
        <taxon>Sphingomonas</taxon>
    </lineage>
</organism>
<comment type="caution">
    <text evidence="1">The sequence shown here is derived from an EMBL/GenBank/DDBJ whole genome shotgun (WGS) entry which is preliminary data.</text>
</comment>
<name>A0A418WRF1_9SPHN</name>
<evidence type="ECO:0000313" key="1">
    <source>
        <dbReference type="EMBL" id="RJF93832.1"/>
    </source>
</evidence>
<protein>
    <submittedName>
        <fullName evidence="1">Uncharacterized protein</fullName>
    </submittedName>
</protein>
<accession>A0A418WRF1</accession>
<evidence type="ECO:0000313" key="2">
    <source>
        <dbReference type="Proteomes" id="UP000286100"/>
    </source>
</evidence>
<gene>
    <name evidence="1" type="ORF">D3876_05970</name>
</gene>
<sequence length="132" mass="14836">MECLWSVETRSMSDDSVDWIARAGARAKGKRPNTLHDFNAERTLSIVMALAAEVAVVKERLDTVERLLDEKGTISRADIDAWQATGEAAYERALMTKEYVARIMRGMQQEMEAMQAAPERPMSELSAELRDS</sequence>
<reference evidence="1 2" key="1">
    <citation type="submission" date="2018-09" db="EMBL/GenBank/DDBJ databases">
        <authorList>
            <person name="Zhu H."/>
        </authorList>
    </citation>
    <scope>NUCLEOTIDE SEQUENCE [LARGE SCALE GENOMIC DNA]</scope>
    <source>
        <strain evidence="1 2">K2R01-6</strain>
    </source>
</reference>
<dbReference type="AlphaFoldDB" id="A0A418WRF1"/>
<dbReference type="EMBL" id="QYUM01000002">
    <property type="protein sequence ID" value="RJF93832.1"/>
    <property type="molecule type" value="Genomic_DNA"/>
</dbReference>
<dbReference type="Proteomes" id="UP000286100">
    <property type="component" value="Unassembled WGS sequence"/>
</dbReference>
<keyword evidence="2" id="KW-1185">Reference proteome</keyword>
<dbReference type="OrthoDB" id="467106at2"/>